<proteinExistence type="inferred from homology"/>
<accession>A0A1R2C6N1</accession>
<dbReference type="GO" id="GO:0005783">
    <property type="term" value="C:endoplasmic reticulum"/>
    <property type="evidence" value="ECO:0007669"/>
    <property type="project" value="GOC"/>
</dbReference>
<keyword evidence="3 7" id="KW-0812">Transmembrane</keyword>
<gene>
    <name evidence="8" type="ORF">SteCoe_14257</name>
</gene>
<dbReference type="GO" id="GO:0000139">
    <property type="term" value="C:Golgi membrane"/>
    <property type="evidence" value="ECO:0007669"/>
    <property type="project" value="TreeGrafter"/>
</dbReference>
<evidence type="ECO:0000313" key="9">
    <source>
        <dbReference type="Proteomes" id="UP000187209"/>
    </source>
</evidence>
<evidence type="ECO:0000313" key="8">
    <source>
        <dbReference type="EMBL" id="OMJ84585.1"/>
    </source>
</evidence>
<comment type="subcellular location">
    <subcellularLocation>
        <location evidence="1">Membrane</location>
        <topology evidence="1">Multi-pass membrane protein</topology>
    </subcellularLocation>
</comment>
<evidence type="ECO:0000256" key="4">
    <source>
        <dbReference type="ARBA" id="ARBA00022989"/>
    </source>
</evidence>
<dbReference type="GO" id="GO:0006621">
    <property type="term" value="P:protein retention in ER lumen"/>
    <property type="evidence" value="ECO:0007669"/>
    <property type="project" value="TreeGrafter"/>
</dbReference>
<keyword evidence="5 6" id="KW-0472">Membrane</keyword>
<organism evidence="8 9">
    <name type="scientific">Stentor coeruleus</name>
    <dbReference type="NCBI Taxonomy" id="5963"/>
    <lineage>
        <taxon>Eukaryota</taxon>
        <taxon>Sar</taxon>
        <taxon>Alveolata</taxon>
        <taxon>Ciliophora</taxon>
        <taxon>Postciliodesmatophora</taxon>
        <taxon>Heterotrichea</taxon>
        <taxon>Heterotrichida</taxon>
        <taxon>Stentoridae</taxon>
        <taxon>Stentor</taxon>
    </lineage>
</organism>
<dbReference type="GO" id="GO:0006890">
    <property type="term" value="P:retrograde vesicle-mediated transport, Golgi to endoplasmic reticulum"/>
    <property type="evidence" value="ECO:0007669"/>
    <property type="project" value="TreeGrafter"/>
</dbReference>
<keyword evidence="9" id="KW-1185">Reference proteome</keyword>
<evidence type="ECO:0000256" key="2">
    <source>
        <dbReference type="ARBA" id="ARBA00006070"/>
    </source>
</evidence>
<keyword evidence="4 7" id="KW-1133">Transmembrane helix</keyword>
<sequence>MANFSYTLWRIYQSYSDKTIVYIKARWVTLGILLFWYFIRIFTIKGFYVVTYALSIFLLNLFLRFLTPLKADLEDEDSDEPVLPMREKDEFKPLLRKLGEFKFWKVAFLATLFAYFCTFIKALDFPVFWPVLVMYFIILFVVTMRRQIAHMIKHKYLPFDHGKAAYNSSR</sequence>
<name>A0A1R2C6N1_9CILI</name>
<dbReference type="PIRSF" id="PIRSF016013">
    <property type="entry name" value="AtER_Rer1p"/>
    <property type="match status" value="1"/>
</dbReference>
<dbReference type="PANTHER" id="PTHR10743:SF0">
    <property type="entry name" value="PROTEIN RER1"/>
    <property type="match status" value="1"/>
</dbReference>
<dbReference type="EMBL" id="MPUH01000264">
    <property type="protein sequence ID" value="OMJ84585.1"/>
    <property type="molecule type" value="Genomic_DNA"/>
</dbReference>
<evidence type="ECO:0000256" key="5">
    <source>
        <dbReference type="ARBA" id="ARBA00023136"/>
    </source>
</evidence>
<comment type="function">
    <text evidence="6">Involved in the retrieval of endoplasmic reticulum membrane proteins from the early Golgi compartment.</text>
</comment>
<dbReference type="PANTHER" id="PTHR10743">
    <property type="entry name" value="PROTEIN RER1"/>
    <property type="match status" value="1"/>
</dbReference>
<feature type="transmembrane region" description="Helical" evidence="7">
    <location>
        <begin position="21"/>
        <end position="39"/>
    </location>
</feature>
<evidence type="ECO:0000256" key="6">
    <source>
        <dbReference type="PIRNR" id="PIRNR016013"/>
    </source>
</evidence>
<protein>
    <recommendedName>
        <fullName evidence="6">Protein RER1</fullName>
    </recommendedName>
</protein>
<feature type="transmembrane region" description="Helical" evidence="7">
    <location>
        <begin position="127"/>
        <end position="144"/>
    </location>
</feature>
<comment type="caution">
    <text evidence="8">The sequence shown here is derived from an EMBL/GenBank/DDBJ whole genome shotgun (WGS) entry which is preliminary data.</text>
</comment>
<feature type="transmembrane region" description="Helical" evidence="7">
    <location>
        <begin position="45"/>
        <end position="63"/>
    </location>
</feature>
<evidence type="ECO:0000256" key="1">
    <source>
        <dbReference type="ARBA" id="ARBA00004141"/>
    </source>
</evidence>
<comment type="similarity">
    <text evidence="2 6">Belongs to the RER1 family.</text>
</comment>
<evidence type="ECO:0000256" key="3">
    <source>
        <dbReference type="ARBA" id="ARBA00022692"/>
    </source>
</evidence>
<reference evidence="8 9" key="1">
    <citation type="submission" date="2016-11" db="EMBL/GenBank/DDBJ databases">
        <title>The macronuclear genome of Stentor coeruleus: a giant cell with tiny introns.</title>
        <authorList>
            <person name="Slabodnick M."/>
            <person name="Ruby J.G."/>
            <person name="Reiff S.B."/>
            <person name="Swart E.C."/>
            <person name="Gosai S."/>
            <person name="Prabakaran S."/>
            <person name="Witkowska E."/>
            <person name="Larue G.E."/>
            <person name="Fisher S."/>
            <person name="Freeman R.M."/>
            <person name="Gunawardena J."/>
            <person name="Chu W."/>
            <person name="Stover N.A."/>
            <person name="Gregory B.D."/>
            <person name="Nowacki M."/>
            <person name="Derisi J."/>
            <person name="Roy S.W."/>
            <person name="Marshall W.F."/>
            <person name="Sood P."/>
        </authorList>
    </citation>
    <scope>NUCLEOTIDE SEQUENCE [LARGE SCALE GENOMIC DNA]</scope>
    <source>
        <strain evidence="8">WM001</strain>
    </source>
</reference>
<dbReference type="InterPro" id="IPR004932">
    <property type="entry name" value="Rer1"/>
</dbReference>
<evidence type="ECO:0000256" key="7">
    <source>
        <dbReference type="SAM" id="Phobius"/>
    </source>
</evidence>
<dbReference type="OrthoDB" id="448250at2759"/>
<dbReference type="Proteomes" id="UP000187209">
    <property type="component" value="Unassembled WGS sequence"/>
</dbReference>
<dbReference type="Pfam" id="PF03248">
    <property type="entry name" value="Rer1"/>
    <property type="match status" value="1"/>
</dbReference>
<feature type="transmembrane region" description="Helical" evidence="7">
    <location>
        <begin position="103"/>
        <end position="121"/>
    </location>
</feature>
<dbReference type="AlphaFoldDB" id="A0A1R2C6N1"/>